<evidence type="ECO:0000313" key="1">
    <source>
        <dbReference type="EMBL" id="MEQ2521023.1"/>
    </source>
</evidence>
<name>A0ABV1GHL3_9FIRM</name>
<protein>
    <submittedName>
        <fullName evidence="1">Uncharacterized protein</fullName>
    </submittedName>
</protein>
<reference evidence="1 2" key="1">
    <citation type="submission" date="2024-03" db="EMBL/GenBank/DDBJ databases">
        <title>Human intestinal bacterial collection.</title>
        <authorList>
            <person name="Pauvert C."/>
            <person name="Hitch T.C.A."/>
            <person name="Clavel T."/>
        </authorList>
    </citation>
    <scope>NUCLEOTIDE SEQUENCE [LARGE SCALE GENOMIC DNA]</scope>
    <source>
        <strain evidence="1 2">CLA-JM-H11</strain>
    </source>
</reference>
<gene>
    <name evidence="1" type="ORF">WMO24_11375</name>
</gene>
<sequence>MDIRLGCGAASVGDAVKAVFKDIQNTAFQKRLSEIYRRKDDVKMTFQNDRHKQIFEAERLSMRKPGKKVLAVLYLLTADHTLWRKTKHLFSPNGRVDLKSVRLGDVPTDCYALWKAVKELQTGEKQIALCELADSGIISDNAFRLIVQAVTIARYGTAILNNTEVRYDYADAYLYGEGETIDASYSDILQLSSRLKSGSSFLADYCDNIEEVNFSFTWSPEELFGMEME</sequence>
<comment type="caution">
    <text evidence="1">The sequence shown here is derived from an EMBL/GenBank/DDBJ whole genome shotgun (WGS) entry which is preliminary data.</text>
</comment>
<keyword evidence="2" id="KW-1185">Reference proteome</keyword>
<accession>A0ABV1GHL3</accession>
<dbReference type="EMBL" id="JBBMFA010000101">
    <property type="protein sequence ID" value="MEQ2521023.1"/>
    <property type="molecule type" value="Genomic_DNA"/>
</dbReference>
<evidence type="ECO:0000313" key="2">
    <source>
        <dbReference type="Proteomes" id="UP001477672"/>
    </source>
</evidence>
<dbReference type="Proteomes" id="UP001477672">
    <property type="component" value="Unassembled WGS sequence"/>
</dbReference>
<organism evidence="1 2">
    <name type="scientific">Ruthenibacterium intestinale</name>
    <dbReference type="NCBI Taxonomy" id="3133163"/>
    <lineage>
        <taxon>Bacteria</taxon>
        <taxon>Bacillati</taxon>
        <taxon>Bacillota</taxon>
        <taxon>Clostridia</taxon>
        <taxon>Eubacteriales</taxon>
        <taxon>Oscillospiraceae</taxon>
        <taxon>Ruthenibacterium</taxon>
    </lineage>
</organism>
<proteinExistence type="predicted"/>